<proteinExistence type="predicted"/>
<feature type="compositionally biased region" description="Low complexity" evidence="1">
    <location>
        <begin position="1"/>
        <end position="17"/>
    </location>
</feature>
<sequence>MSQEITTLFGGTTTGSGQRISNGVARQTKREAESIAARTELAQLTDNARAFLTSSALTNVGTLVSQAEQMLQIAPSGARYYELIINAYGVGAANAIARFS</sequence>
<name>A0A917EX95_9MICO</name>
<comment type="caution">
    <text evidence="2">The sequence shown here is derived from an EMBL/GenBank/DDBJ whole genome shotgun (WGS) entry which is preliminary data.</text>
</comment>
<protein>
    <submittedName>
        <fullName evidence="2">Uncharacterized protein</fullName>
    </submittedName>
</protein>
<dbReference type="Proteomes" id="UP000598775">
    <property type="component" value="Unassembled WGS sequence"/>
</dbReference>
<reference evidence="2 3" key="1">
    <citation type="journal article" date="2014" name="Int. J. Syst. Evol. Microbiol.">
        <title>Complete genome sequence of Corynebacterium casei LMG S-19264T (=DSM 44701T), isolated from a smear-ripened cheese.</title>
        <authorList>
            <consortium name="US DOE Joint Genome Institute (JGI-PGF)"/>
            <person name="Walter F."/>
            <person name="Albersmeier A."/>
            <person name="Kalinowski J."/>
            <person name="Ruckert C."/>
        </authorList>
    </citation>
    <scope>NUCLEOTIDE SEQUENCE [LARGE SCALE GENOMIC DNA]</scope>
    <source>
        <strain evidence="2 3">CGMCC 1.12976</strain>
    </source>
</reference>
<evidence type="ECO:0000313" key="3">
    <source>
        <dbReference type="Proteomes" id="UP000598775"/>
    </source>
</evidence>
<accession>A0A917EX95</accession>
<dbReference type="RefSeq" id="WP_188674821.1">
    <property type="nucleotide sequence ID" value="NZ_BMGP01000002.1"/>
</dbReference>
<gene>
    <name evidence="2" type="ORF">GCM10011399_10230</name>
</gene>
<evidence type="ECO:0000313" key="2">
    <source>
        <dbReference type="EMBL" id="GGF18536.1"/>
    </source>
</evidence>
<keyword evidence="3" id="KW-1185">Reference proteome</keyword>
<organism evidence="2 3">
    <name type="scientific">Subtercola lobariae</name>
    <dbReference type="NCBI Taxonomy" id="1588641"/>
    <lineage>
        <taxon>Bacteria</taxon>
        <taxon>Bacillati</taxon>
        <taxon>Actinomycetota</taxon>
        <taxon>Actinomycetes</taxon>
        <taxon>Micrococcales</taxon>
        <taxon>Microbacteriaceae</taxon>
        <taxon>Subtercola</taxon>
    </lineage>
</organism>
<dbReference type="AlphaFoldDB" id="A0A917EX95"/>
<dbReference type="EMBL" id="BMGP01000002">
    <property type="protein sequence ID" value="GGF18536.1"/>
    <property type="molecule type" value="Genomic_DNA"/>
</dbReference>
<feature type="region of interest" description="Disordered" evidence="1">
    <location>
        <begin position="1"/>
        <end position="27"/>
    </location>
</feature>
<evidence type="ECO:0000256" key="1">
    <source>
        <dbReference type="SAM" id="MobiDB-lite"/>
    </source>
</evidence>